<gene>
    <name evidence="1" type="ordered locus">Weevi_0901</name>
</gene>
<organism evidence="1 2">
    <name type="scientific">Weeksella virosa (strain ATCC 43766 / DSM 16922 / JCM 21250 / CCUG 30538 / CDC 9751 / IAM 14551 / NBRC 16016 / NCTC 11634 / CL345/78)</name>
    <dbReference type="NCBI Taxonomy" id="865938"/>
    <lineage>
        <taxon>Bacteria</taxon>
        <taxon>Pseudomonadati</taxon>
        <taxon>Bacteroidota</taxon>
        <taxon>Flavobacteriia</taxon>
        <taxon>Flavobacteriales</taxon>
        <taxon>Weeksellaceae</taxon>
        <taxon>Weeksella</taxon>
    </lineage>
</organism>
<dbReference type="RefSeq" id="WP_013598003.1">
    <property type="nucleotide sequence ID" value="NC_015144.1"/>
</dbReference>
<accession>F0P1I4</accession>
<dbReference type="KEGG" id="wvi:Weevi_0901"/>
<dbReference type="OrthoDB" id="1453399at2"/>
<evidence type="ECO:0000313" key="1">
    <source>
        <dbReference type="EMBL" id="ADX67612.1"/>
    </source>
</evidence>
<dbReference type="Proteomes" id="UP000008641">
    <property type="component" value="Chromosome"/>
</dbReference>
<dbReference type="AlphaFoldDB" id="F0P1I4"/>
<proteinExistence type="predicted"/>
<dbReference type="HOGENOM" id="CLU_1314975_0_0_10"/>
<protein>
    <submittedName>
        <fullName evidence="1">Uncharacterized protein</fullName>
    </submittedName>
</protein>
<name>F0P1I4_WEEVC</name>
<evidence type="ECO:0000313" key="2">
    <source>
        <dbReference type="Proteomes" id="UP000008641"/>
    </source>
</evidence>
<dbReference type="EMBL" id="CP002455">
    <property type="protein sequence ID" value="ADX67612.1"/>
    <property type="molecule type" value="Genomic_DNA"/>
</dbReference>
<sequence length="209" mass="24506">MKQNYRKKNWLLFGLFFFSFFWLVTCKKGSTYHGDYNPDEIKSYKNDHTSLGTKMDSTQAIDFISKQKLREFYELSTLAVNTQDSVLSHMLWSQLKSYFSPKDTVEIMHVLDDLRSKNVKFTSINSLHSNPLDSIYSDTLKRIHYTVNYFAADKKLIESNERISILVLKKDPQKFVKEFKFYFKTLNDFPPKDSISVDDTIASRGTSPR</sequence>
<reference evidence="1 2" key="1">
    <citation type="journal article" date="2011" name="Stand. Genomic Sci.">
        <title>Complete genome sequence of Weeksella virosa type strain (9751).</title>
        <authorList>
            <person name="Lang E."/>
            <person name="Teshima H."/>
            <person name="Lucas S."/>
            <person name="Lapidus A."/>
            <person name="Hammon N."/>
            <person name="Deshpande S."/>
            <person name="Nolan M."/>
            <person name="Cheng J.F."/>
            <person name="Pitluck S."/>
            <person name="Liolios K."/>
            <person name="Pagani I."/>
            <person name="Mikhailova N."/>
            <person name="Ivanova N."/>
            <person name="Mavromatis K."/>
            <person name="Pati A."/>
            <person name="Tapia R."/>
            <person name="Han C."/>
            <person name="Goodwin L."/>
            <person name="Chen A."/>
            <person name="Palaniappan K."/>
            <person name="Land M."/>
            <person name="Hauser L."/>
            <person name="Chang Y.J."/>
            <person name="Jeffries C.D."/>
            <person name="Brambilla E.M."/>
            <person name="Kopitz M."/>
            <person name="Rohde M."/>
            <person name="Goker M."/>
            <person name="Tindall B.J."/>
            <person name="Detter J.C."/>
            <person name="Woyke T."/>
            <person name="Bristow J."/>
            <person name="Eisen J.A."/>
            <person name="Markowitz V."/>
            <person name="Hugenholtz P."/>
            <person name="Klenk H.P."/>
            <person name="Kyrpides N.C."/>
        </authorList>
    </citation>
    <scope>NUCLEOTIDE SEQUENCE [LARGE SCALE GENOMIC DNA]</scope>
    <source>
        <strain evidence="2">ATCC 43766 / DSM 16922 / JCM 21250 / NBRC 16016 / NCTC 11634 / CL345/78</strain>
    </source>
</reference>
<keyword evidence="2" id="KW-1185">Reference proteome</keyword>
<reference evidence="2" key="2">
    <citation type="journal article" date="2011" name="Stand. Genomic Sci.">
        <title>Complete genome sequence of Weeksella virosa type strain (9751T).</title>
        <authorList>
            <person name="Lang E."/>
            <person name="Teshima H."/>
            <person name="Lucas S."/>
            <person name="Lapidus A."/>
            <person name="Hammon N."/>
            <person name="Deshpande S."/>
            <person name="Nolan M."/>
            <person name="Cheng J."/>
            <person name="Pitluck S."/>
            <person name="Liolios K."/>
            <person name="Pagani I."/>
            <person name="Mikhailova N."/>
            <person name="Ivanova N."/>
            <person name="Mavromatis K."/>
            <person name="Pati A."/>
            <person name="Tapia R."/>
            <person name="Han C."/>
            <person name="Goodwin L."/>
            <person name="Chen A."/>
            <person name="Palaniappan K."/>
            <person name="Land M."/>
            <person name="Hauser L."/>
            <person name="Chang Y."/>
            <person name="Jeffries C."/>
            <person name="Brambilla E."/>
            <person name="Kopitz M."/>
            <person name="Rohde M."/>
            <person name="Goker M."/>
            <person name="Tindall B."/>
            <person name="Detter J."/>
            <person name="Woyke T."/>
            <person name="Bristow J."/>
            <person name="Eisen J."/>
            <person name="Markowitz V."/>
            <person name="Hugenholtz P."/>
            <person name="Klenk H."/>
            <person name="Kyrpides N."/>
        </authorList>
    </citation>
    <scope>NUCLEOTIDE SEQUENCE [LARGE SCALE GENOMIC DNA]</scope>
    <source>
        <strain evidence="2">ATCC 43766 / DSM 16922 / JCM 21250 / NBRC 16016 / NCTC 11634 / CL345/78</strain>
    </source>
</reference>
<dbReference type="eggNOG" id="ENOG5031BV2">
    <property type="taxonomic scope" value="Bacteria"/>
</dbReference>